<dbReference type="InterPro" id="IPR027417">
    <property type="entry name" value="P-loop_NTPase"/>
</dbReference>
<gene>
    <name evidence="2" type="ORF">V1264_016698</name>
</gene>
<name>A0AAN9BH14_9CAEN</name>
<reference evidence="2 3" key="1">
    <citation type="submission" date="2024-02" db="EMBL/GenBank/DDBJ databases">
        <title>Chromosome-scale genome assembly of the rough periwinkle Littorina saxatilis.</title>
        <authorList>
            <person name="De Jode A."/>
            <person name="Faria R."/>
            <person name="Formenti G."/>
            <person name="Sims Y."/>
            <person name="Smith T.P."/>
            <person name="Tracey A."/>
            <person name="Wood J.M.D."/>
            <person name="Zagrodzka Z.B."/>
            <person name="Johannesson K."/>
            <person name="Butlin R.K."/>
            <person name="Leder E.H."/>
        </authorList>
    </citation>
    <scope>NUCLEOTIDE SEQUENCE [LARGE SCALE GENOMIC DNA]</scope>
    <source>
        <strain evidence="2">Snail1</strain>
        <tissue evidence="2">Muscle</tissue>
    </source>
</reference>
<accession>A0AAN9BH14</accession>
<organism evidence="2 3">
    <name type="scientific">Littorina saxatilis</name>
    <dbReference type="NCBI Taxonomy" id="31220"/>
    <lineage>
        <taxon>Eukaryota</taxon>
        <taxon>Metazoa</taxon>
        <taxon>Spiralia</taxon>
        <taxon>Lophotrochozoa</taxon>
        <taxon>Mollusca</taxon>
        <taxon>Gastropoda</taxon>
        <taxon>Caenogastropoda</taxon>
        <taxon>Littorinimorpha</taxon>
        <taxon>Littorinoidea</taxon>
        <taxon>Littorinidae</taxon>
        <taxon>Littorina</taxon>
    </lineage>
</organism>
<sequence>MTTRQNGIAVIVCAFLISVFFGLYITGNSGTAFSKPPLAMWDVRDGLHNDNESTSWRERFPHLPTCSKTDAPEVKLLIVTYMRSGSTFTGDLFDQHPDVFYVYEPLHAVEKSIVMTRQTARFWDKPSVKVDTANKTAIEKLEDGIVGGYLNCNFQNIDITTLEDPFMKFGQKTEQFGRCRGQNKGVIGTFRCLPGLQRSCCRAKVVASKTIRYTMTRALTLMANDAKVKVIHLVRDPRATMLSREKYGKVDRRSVEKHCVQFCQAVRTDLQIGREAMTRFPDRILRVRYEDFASHPTRFAEMLLRFAGLEMTAKQREHLRQITSGPNHQCATCIRLLNTNSSYNAFSWRRGINLDDVKMIDKQCEGVYPLAGYLPLPLASSVRNLSLPSLMEPAQVPGFLS</sequence>
<keyword evidence="1" id="KW-0472">Membrane</keyword>
<evidence type="ECO:0000256" key="1">
    <source>
        <dbReference type="SAM" id="Phobius"/>
    </source>
</evidence>
<dbReference type="Gene3D" id="3.40.50.300">
    <property type="entry name" value="P-loop containing nucleotide triphosphate hydrolases"/>
    <property type="match status" value="1"/>
</dbReference>
<dbReference type="AlphaFoldDB" id="A0AAN9BH14"/>
<keyword evidence="1" id="KW-0812">Transmembrane</keyword>
<comment type="caution">
    <text evidence="2">The sequence shown here is derived from an EMBL/GenBank/DDBJ whole genome shotgun (WGS) entry which is preliminary data.</text>
</comment>
<proteinExistence type="predicted"/>
<dbReference type="GO" id="GO:0006044">
    <property type="term" value="P:N-acetylglucosamine metabolic process"/>
    <property type="evidence" value="ECO:0007669"/>
    <property type="project" value="TreeGrafter"/>
</dbReference>
<protein>
    <recommendedName>
        <fullName evidence="4">Sulfotransferase</fullName>
    </recommendedName>
</protein>
<keyword evidence="3" id="KW-1185">Reference proteome</keyword>
<dbReference type="GO" id="GO:0006790">
    <property type="term" value="P:sulfur compound metabolic process"/>
    <property type="evidence" value="ECO:0007669"/>
    <property type="project" value="TreeGrafter"/>
</dbReference>
<keyword evidence="1" id="KW-1133">Transmembrane helix</keyword>
<evidence type="ECO:0008006" key="4">
    <source>
        <dbReference type="Google" id="ProtNLM"/>
    </source>
</evidence>
<feature type="transmembrane region" description="Helical" evidence="1">
    <location>
        <begin position="7"/>
        <end position="27"/>
    </location>
</feature>
<dbReference type="PANTHER" id="PTHR10704:SF44">
    <property type="entry name" value="LD35051P-RELATED"/>
    <property type="match status" value="1"/>
</dbReference>
<dbReference type="SUPFAM" id="SSF52540">
    <property type="entry name" value="P-loop containing nucleoside triphosphate hydrolases"/>
    <property type="match status" value="1"/>
</dbReference>
<dbReference type="Pfam" id="PF13469">
    <property type="entry name" value="Sulfotransfer_3"/>
    <property type="match status" value="1"/>
</dbReference>
<evidence type="ECO:0000313" key="3">
    <source>
        <dbReference type="Proteomes" id="UP001374579"/>
    </source>
</evidence>
<dbReference type="PANTHER" id="PTHR10704">
    <property type="entry name" value="CARBOHYDRATE SULFOTRANSFERASE"/>
    <property type="match status" value="1"/>
</dbReference>
<dbReference type="EMBL" id="JBAMIC010000007">
    <property type="protein sequence ID" value="KAK7105297.1"/>
    <property type="molecule type" value="Genomic_DNA"/>
</dbReference>
<dbReference type="InterPro" id="IPR051135">
    <property type="entry name" value="Gal/GlcNAc/GalNAc_ST"/>
</dbReference>
<dbReference type="GO" id="GO:0001517">
    <property type="term" value="F:N-acetylglucosamine 6-O-sulfotransferase activity"/>
    <property type="evidence" value="ECO:0007669"/>
    <property type="project" value="TreeGrafter"/>
</dbReference>
<evidence type="ECO:0000313" key="2">
    <source>
        <dbReference type="EMBL" id="KAK7105297.1"/>
    </source>
</evidence>
<dbReference type="Proteomes" id="UP001374579">
    <property type="component" value="Unassembled WGS sequence"/>
</dbReference>